<dbReference type="PANTHER" id="PTHR13353">
    <property type="entry name" value="TRANSMEMBRANE PROTEIN 19"/>
    <property type="match status" value="1"/>
</dbReference>
<feature type="region of interest" description="Disordered" evidence="6">
    <location>
        <begin position="261"/>
        <end position="297"/>
    </location>
</feature>
<dbReference type="InterPro" id="IPR002794">
    <property type="entry name" value="DUF92_TMEM19"/>
</dbReference>
<evidence type="ECO:0000256" key="2">
    <source>
        <dbReference type="ARBA" id="ARBA00009012"/>
    </source>
</evidence>
<evidence type="ECO:0000313" key="8">
    <source>
        <dbReference type="EMBL" id="ETN42146.1"/>
    </source>
</evidence>
<dbReference type="HOGENOM" id="CLU_036918_1_0_1"/>
<proteinExistence type="inferred from homology"/>
<evidence type="ECO:0000256" key="5">
    <source>
        <dbReference type="ARBA" id="ARBA00023136"/>
    </source>
</evidence>
<dbReference type="EMBL" id="KB822719">
    <property type="protein sequence ID" value="ETN42146.1"/>
    <property type="molecule type" value="Genomic_DNA"/>
</dbReference>
<protein>
    <recommendedName>
        <fullName evidence="10">TIGR00297 family protein</fullName>
    </recommendedName>
</protein>
<dbReference type="AlphaFoldDB" id="W2S083"/>
<dbReference type="Pfam" id="PF01940">
    <property type="entry name" value="DUF92"/>
    <property type="match status" value="1"/>
</dbReference>
<feature type="transmembrane region" description="Helical" evidence="7">
    <location>
        <begin position="212"/>
        <end position="236"/>
    </location>
</feature>
<comment type="subcellular location">
    <subcellularLocation>
        <location evidence="1">Membrane</location>
        <topology evidence="1">Multi-pass membrane protein</topology>
    </subcellularLocation>
</comment>
<organism evidence="8 9">
    <name type="scientific">Cyphellophora europaea (strain CBS 101466)</name>
    <name type="common">Phialophora europaea</name>
    <dbReference type="NCBI Taxonomy" id="1220924"/>
    <lineage>
        <taxon>Eukaryota</taxon>
        <taxon>Fungi</taxon>
        <taxon>Dikarya</taxon>
        <taxon>Ascomycota</taxon>
        <taxon>Pezizomycotina</taxon>
        <taxon>Eurotiomycetes</taxon>
        <taxon>Chaetothyriomycetidae</taxon>
        <taxon>Chaetothyriales</taxon>
        <taxon>Cyphellophoraceae</taxon>
        <taxon>Cyphellophora</taxon>
    </lineage>
</organism>
<dbReference type="eggNOG" id="KOG4491">
    <property type="taxonomic scope" value="Eukaryota"/>
</dbReference>
<feature type="transmembrane region" description="Helical" evidence="7">
    <location>
        <begin position="43"/>
        <end position="61"/>
    </location>
</feature>
<dbReference type="OrthoDB" id="30881at2759"/>
<evidence type="ECO:0000256" key="1">
    <source>
        <dbReference type="ARBA" id="ARBA00004141"/>
    </source>
</evidence>
<evidence type="ECO:0000256" key="3">
    <source>
        <dbReference type="ARBA" id="ARBA00022692"/>
    </source>
</evidence>
<feature type="transmembrane region" description="Helical" evidence="7">
    <location>
        <begin position="176"/>
        <end position="200"/>
    </location>
</feature>
<dbReference type="RefSeq" id="XP_008716655.1">
    <property type="nucleotide sequence ID" value="XM_008718433.1"/>
</dbReference>
<evidence type="ECO:0000256" key="4">
    <source>
        <dbReference type="ARBA" id="ARBA00022989"/>
    </source>
</evidence>
<dbReference type="STRING" id="1220924.W2S083"/>
<keyword evidence="3 7" id="KW-0812">Transmembrane</keyword>
<accession>W2S083</accession>
<feature type="compositionally biased region" description="Polar residues" evidence="6">
    <location>
        <begin position="284"/>
        <end position="293"/>
    </location>
</feature>
<keyword evidence="5 7" id="KW-0472">Membrane</keyword>
<reference evidence="8 9" key="1">
    <citation type="submission" date="2013-03" db="EMBL/GenBank/DDBJ databases">
        <title>The Genome Sequence of Phialophora europaea CBS 101466.</title>
        <authorList>
            <consortium name="The Broad Institute Genomics Platform"/>
            <person name="Cuomo C."/>
            <person name="de Hoog S."/>
            <person name="Gorbushina A."/>
            <person name="Walker B."/>
            <person name="Young S.K."/>
            <person name="Zeng Q."/>
            <person name="Gargeya S."/>
            <person name="Fitzgerald M."/>
            <person name="Haas B."/>
            <person name="Abouelleil A."/>
            <person name="Allen A.W."/>
            <person name="Alvarado L."/>
            <person name="Arachchi H.M."/>
            <person name="Berlin A.M."/>
            <person name="Chapman S.B."/>
            <person name="Gainer-Dewar J."/>
            <person name="Goldberg J."/>
            <person name="Griggs A."/>
            <person name="Gujja S."/>
            <person name="Hansen M."/>
            <person name="Howarth C."/>
            <person name="Imamovic A."/>
            <person name="Ireland A."/>
            <person name="Larimer J."/>
            <person name="McCowan C."/>
            <person name="Murphy C."/>
            <person name="Pearson M."/>
            <person name="Poon T.W."/>
            <person name="Priest M."/>
            <person name="Roberts A."/>
            <person name="Saif S."/>
            <person name="Shea T."/>
            <person name="Sisk P."/>
            <person name="Sykes S."/>
            <person name="Wortman J."/>
            <person name="Nusbaum C."/>
            <person name="Birren B."/>
        </authorList>
    </citation>
    <scope>NUCLEOTIDE SEQUENCE [LARGE SCALE GENOMIC DNA]</scope>
    <source>
        <strain evidence="8 9">CBS 101466</strain>
    </source>
</reference>
<evidence type="ECO:0008006" key="10">
    <source>
        <dbReference type="Google" id="ProtNLM"/>
    </source>
</evidence>
<evidence type="ECO:0000256" key="6">
    <source>
        <dbReference type="SAM" id="MobiDB-lite"/>
    </source>
</evidence>
<evidence type="ECO:0000313" key="9">
    <source>
        <dbReference type="Proteomes" id="UP000030752"/>
    </source>
</evidence>
<comment type="similarity">
    <text evidence="2">Belongs to the TMEM19 family.</text>
</comment>
<gene>
    <name evidence="8" type="ORF">HMPREF1541_04087</name>
</gene>
<evidence type="ECO:0000256" key="7">
    <source>
        <dbReference type="SAM" id="Phobius"/>
    </source>
</evidence>
<dbReference type="InParanoid" id="W2S083"/>
<keyword evidence="4 7" id="KW-1133">Transmembrane helix</keyword>
<sequence>MKAVVAGPITVLLLLRSYRRQSLTIPGIIVAGITATVHALPESPLPFTLLGTFFILGTSATKVKHEQKARLTLSSSGASGGEGPRTHIQVLANSLCASILCLLEYLYRPNSGGQCFPLHAQPSANYLSWCLLGATANYAATAADTLSSELGILSSSTPFLITAPWRSVPRGTNGGVTVAGVLYGSLGAAVIGVTSLMLLPFCEGEWTVQQKIALAVGVSVWGTLGSLLDSLLGAVLQASVVDRRTGKVVEGAGGVKVLTHRRASSASGSGTDARPAAATKQRKGASQSAADSATSHESRFIGSGSDILDNNGINLLMATIMTVGGIVVGEQLRKFT</sequence>
<dbReference type="PANTHER" id="PTHR13353:SF5">
    <property type="entry name" value="TRANSMEMBRANE PROTEIN 19"/>
    <property type="match status" value="1"/>
</dbReference>
<dbReference type="GO" id="GO:0016020">
    <property type="term" value="C:membrane"/>
    <property type="evidence" value="ECO:0007669"/>
    <property type="project" value="UniProtKB-SubCell"/>
</dbReference>
<dbReference type="GeneID" id="19971426"/>
<name>W2S083_CYPE1</name>
<dbReference type="Proteomes" id="UP000030752">
    <property type="component" value="Unassembled WGS sequence"/>
</dbReference>
<keyword evidence="9" id="KW-1185">Reference proteome</keyword>
<dbReference type="VEuPathDB" id="FungiDB:HMPREF1541_04087"/>